<evidence type="ECO:0000313" key="2">
    <source>
        <dbReference type="Proteomes" id="UP000324222"/>
    </source>
</evidence>
<organism evidence="1 2">
    <name type="scientific">Portunus trituberculatus</name>
    <name type="common">Swimming crab</name>
    <name type="synonym">Neptunus trituberculatus</name>
    <dbReference type="NCBI Taxonomy" id="210409"/>
    <lineage>
        <taxon>Eukaryota</taxon>
        <taxon>Metazoa</taxon>
        <taxon>Ecdysozoa</taxon>
        <taxon>Arthropoda</taxon>
        <taxon>Crustacea</taxon>
        <taxon>Multicrustacea</taxon>
        <taxon>Malacostraca</taxon>
        <taxon>Eumalacostraca</taxon>
        <taxon>Eucarida</taxon>
        <taxon>Decapoda</taxon>
        <taxon>Pleocyemata</taxon>
        <taxon>Brachyura</taxon>
        <taxon>Eubrachyura</taxon>
        <taxon>Portunoidea</taxon>
        <taxon>Portunidae</taxon>
        <taxon>Portuninae</taxon>
        <taxon>Portunus</taxon>
    </lineage>
</organism>
<gene>
    <name evidence="1" type="ORF">E2C01_089509</name>
</gene>
<dbReference type="AlphaFoldDB" id="A0A5B7JIE7"/>
<keyword evidence="2" id="KW-1185">Reference proteome</keyword>
<proteinExistence type="predicted"/>
<name>A0A5B7JIE7_PORTR</name>
<comment type="caution">
    <text evidence="1">The sequence shown here is derived from an EMBL/GenBank/DDBJ whole genome shotgun (WGS) entry which is preliminary data.</text>
</comment>
<protein>
    <submittedName>
        <fullName evidence="1">Uncharacterized protein</fullName>
    </submittedName>
</protein>
<dbReference type="EMBL" id="VSRR010098136">
    <property type="protein sequence ID" value="MPC94345.1"/>
    <property type="molecule type" value="Genomic_DNA"/>
</dbReference>
<reference evidence="1 2" key="1">
    <citation type="submission" date="2019-05" db="EMBL/GenBank/DDBJ databases">
        <title>Another draft genome of Portunus trituberculatus and its Hox gene families provides insights of decapod evolution.</title>
        <authorList>
            <person name="Jeong J.-H."/>
            <person name="Song I."/>
            <person name="Kim S."/>
            <person name="Choi T."/>
            <person name="Kim D."/>
            <person name="Ryu S."/>
            <person name="Kim W."/>
        </authorList>
    </citation>
    <scope>NUCLEOTIDE SEQUENCE [LARGE SCALE GENOMIC DNA]</scope>
    <source>
        <tissue evidence="1">Muscle</tissue>
    </source>
</reference>
<dbReference type="Proteomes" id="UP000324222">
    <property type="component" value="Unassembled WGS sequence"/>
</dbReference>
<accession>A0A5B7JIE7</accession>
<sequence>MFCISRDVDAGTRVVVVGVIQQRQHSLAPPTPPELFASLLPVHVRLDSSLCSSQGSNKALLECEARRGRG</sequence>
<evidence type="ECO:0000313" key="1">
    <source>
        <dbReference type="EMBL" id="MPC94345.1"/>
    </source>
</evidence>